<dbReference type="EMBL" id="MK697707">
    <property type="protein sequence ID" value="QHR92880.1"/>
    <property type="molecule type" value="Genomic_DNA"/>
</dbReference>
<dbReference type="InterPro" id="IPR043502">
    <property type="entry name" value="DNA/RNA_pol_sf"/>
</dbReference>
<sequence>MTAPEVADQAPAPEVSDQAPDDNKATAPEVSAPLAWNSNAAPGSYPYSPKWNPLASLLLNNKAPEGLDSTLDRQHLTNLQEDIEKLTLASKADISSIYHTVPSLITLFMDSKEPTAQLMNRRISLDDRILINHLGEYTIECLIIHTLANMIHNQESSTILLRLATLIEQIEFAVRYHTFWTYKDVVREPKERTTPEYQSIGTALATFLFDRKLIDTWHNDSEDGALSLITEADYRRRKEPILVYPLFDINKLPTKLNLPMLVPPISWHYNNASGSQSDNPFSKVTKDLTSTYPHKYLTSGQGSYLTPSFPILYH</sequence>
<protein>
    <submittedName>
        <fullName evidence="2">Putative RNA polymerase</fullName>
    </submittedName>
</protein>
<feature type="region of interest" description="Disordered" evidence="1">
    <location>
        <begin position="1"/>
        <end position="33"/>
    </location>
</feature>
<gene>
    <name evidence="2" type="primary">ymfrpo</name>
    <name evidence="2" type="ORF">Q903MT_gene6928</name>
</gene>
<dbReference type="AlphaFoldDB" id="A0A6B9XXI2"/>
<geneLocation type="mitochondrion" evidence="2"/>
<evidence type="ECO:0000256" key="1">
    <source>
        <dbReference type="SAM" id="MobiDB-lite"/>
    </source>
</evidence>
<evidence type="ECO:0000313" key="2">
    <source>
        <dbReference type="EMBL" id="QHR92880.1"/>
    </source>
</evidence>
<keyword evidence="2" id="KW-0496">Mitochondrion</keyword>
<accession>A0A6B9XXI2</accession>
<organism evidence="2">
    <name type="scientific">Picea sitchensis</name>
    <name type="common">Sitka spruce</name>
    <name type="synonym">Pinus sitchensis</name>
    <dbReference type="NCBI Taxonomy" id="3332"/>
    <lineage>
        <taxon>Eukaryota</taxon>
        <taxon>Viridiplantae</taxon>
        <taxon>Streptophyta</taxon>
        <taxon>Embryophyta</taxon>
        <taxon>Tracheophyta</taxon>
        <taxon>Spermatophyta</taxon>
        <taxon>Pinopsida</taxon>
        <taxon>Pinidae</taxon>
        <taxon>Conifers I</taxon>
        <taxon>Pinales</taxon>
        <taxon>Pinaceae</taxon>
        <taxon>Picea</taxon>
    </lineage>
</organism>
<proteinExistence type="predicted"/>
<reference evidence="2" key="1">
    <citation type="submission" date="2019-03" db="EMBL/GenBank/DDBJ databases">
        <title>Largest Complete Mitochondrial Genome of a Gymnosperm, Sitka Spruce (Picea sitchensis), Indicates Complex Physical Structure.</title>
        <authorList>
            <person name="Jackman S.D."/>
            <person name="Coombe L."/>
            <person name="Warren R."/>
            <person name="Kirk H."/>
            <person name="Trinh E."/>
            <person name="McLeod T."/>
            <person name="Pleasance S."/>
            <person name="Pandoh P."/>
            <person name="Zhao Y."/>
            <person name="Coope R."/>
            <person name="Bousquet J."/>
            <person name="Bohlmann J.C."/>
            <person name="Jones S.J.M."/>
            <person name="Birol I."/>
        </authorList>
    </citation>
    <scope>NUCLEOTIDE SEQUENCE</scope>
    <source>
        <strain evidence="2">Q903</strain>
    </source>
</reference>
<name>A0A6B9XXI2_PICSI</name>
<dbReference type="SUPFAM" id="SSF56672">
    <property type="entry name" value="DNA/RNA polymerases"/>
    <property type="match status" value="1"/>
</dbReference>